<evidence type="ECO:0000313" key="1">
    <source>
        <dbReference type="EMBL" id="ETW76364.1"/>
    </source>
</evidence>
<dbReference type="Proteomes" id="UP000030671">
    <property type="component" value="Unassembled WGS sequence"/>
</dbReference>
<dbReference type="EMBL" id="KI925464">
    <property type="protein sequence ID" value="ETW76364.1"/>
    <property type="molecule type" value="Genomic_DNA"/>
</dbReference>
<dbReference type="KEGG" id="hir:HETIRDRAFT_148025"/>
<reference evidence="1 2" key="1">
    <citation type="journal article" date="2012" name="New Phytol.">
        <title>Insight into trade-off between wood decay and parasitism from the genome of a fungal forest pathogen.</title>
        <authorList>
            <person name="Olson A."/>
            <person name="Aerts A."/>
            <person name="Asiegbu F."/>
            <person name="Belbahri L."/>
            <person name="Bouzid O."/>
            <person name="Broberg A."/>
            <person name="Canback B."/>
            <person name="Coutinho P.M."/>
            <person name="Cullen D."/>
            <person name="Dalman K."/>
            <person name="Deflorio G."/>
            <person name="van Diepen L.T."/>
            <person name="Dunand C."/>
            <person name="Duplessis S."/>
            <person name="Durling M."/>
            <person name="Gonthier P."/>
            <person name="Grimwood J."/>
            <person name="Fossdal C.G."/>
            <person name="Hansson D."/>
            <person name="Henrissat B."/>
            <person name="Hietala A."/>
            <person name="Himmelstrand K."/>
            <person name="Hoffmeister D."/>
            <person name="Hogberg N."/>
            <person name="James T.Y."/>
            <person name="Karlsson M."/>
            <person name="Kohler A."/>
            <person name="Kues U."/>
            <person name="Lee Y.H."/>
            <person name="Lin Y.C."/>
            <person name="Lind M."/>
            <person name="Lindquist E."/>
            <person name="Lombard V."/>
            <person name="Lucas S."/>
            <person name="Lunden K."/>
            <person name="Morin E."/>
            <person name="Murat C."/>
            <person name="Park J."/>
            <person name="Raffaello T."/>
            <person name="Rouze P."/>
            <person name="Salamov A."/>
            <person name="Schmutz J."/>
            <person name="Solheim H."/>
            <person name="Stahlberg J."/>
            <person name="Velez H."/>
            <person name="de Vries R.P."/>
            <person name="Wiebenga A."/>
            <person name="Woodward S."/>
            <person name="Yakovlev I."/>
            <person name="Garbelotto M."/>
            <person name="Martin F."/>
            <person name="Grigoriev I.V."/>
            <person name="Stenlid J."/>
        </authorList>
    </citation>
    <scope>NUCLEOTIDE SEQUENCE [LARGE SCALE GENOMIC DNA]</scope>
    <source>
        <strain evidence="1 2">TC 32-1</strain>
    </source>
</reference>
<name>W4JSD6_HETIT</name>
<evidence type="ECO:0000313" key="2">
    <source>
        <dbReference type="Proteomes" id="UP000030671"/>
    </source>
</evidence>
<keyword evidence="2" id="KW-1185">Reference proteome</keyword>
<protein>
    <submittedName>
        <fullName evidence="1">Uncharacterized protein</fullName>
    </submittedName>
</protein>
<dbReference type="RefSeq" id="XP_009551283.1">
    <property type="nucleotide sequence ID" value="XM_009552988.1"/>
</dbReference>
<dbReference type="GeneID" id="20667247"/>
<dbReference type="OrthoDB" id="2563669at2759"/>
<feature type="non-terminal residue" evidence="1">
    <location>
        <position position="265"/>
    </location>
</feature>
<organism evidence="1 2">
    <name type="scientific">Heterobasidion irregulare (strain TC 32-1)</name>
    <dbReference type="NCBI Taxonomy" id="747525"/>
    <lineage>
        <taxon>Eukaryota</taxon>
        <taxon>Fungi</taxon>
        <taxon>Dikarya</taxon>
        <taxon>Basidiomycota</taxon>
        <taxon>Agaricomycotina</taxon>
        <taxon>Agaricomycetes</taxon>
        <taxon>Russulales</taxon>
        <taxon>Bondarzewiaceae</taxon>
        <taxon>Heterobasidion</taxon>
        <taxon>Heterobasidion annosum species complex</taxon>
    </lineage>
</organism>
<accession>W4JSD6</accession>
<dbReference type="HOGENOM" id="CLU_058499_0_0_1"/>
<dbReference type="Gene3D" id="2.60.120.260">
    <property type="entry name" value="Galactose-binding domain-like"/>
    <property type="match status" value="1"/>
</dbReference>
<sequence length="265" mass="29100">MRINTTVYDRSPLLTYTPHEAWLESPAFASSSYHFTDSDNASVSFQWFGTAIWLYGNFSSVSGAYNAMVDDSATNFTSQDLFTHETPMLLYSATNLSQTNLHTMRLFNLANTLKFTHLVFETEITSDGDSVDVDQSYNGSSSFSYLPNQHGLAAPSDLKDGSGSLDIPTLRFNFTGLAIALYGIPSVYPSSFAIILDDTATQRFISNSLISTLDVDNTSDIPVQQTDAQDQVSSNNSSQLIYFASNLSEGPHQLLIFDYGNGTNT</sequence>
<dbReference type="InParanoid" id="W4JSD6"/>
<proteinExistence type="predicted"/>
<gene>
    <name evidence="1" type="ORF">HETIRDRAFT_148025</name>
</gene>
<dbReference type="AlphaFoldDB" id="W4JSD6"/>